<gene>
    <name evidence="8" type="ORF">San01_57320</name>
</gene>
<dbReference type="PROSITE" id="PS51257">
    <property type="entry name" value="PROKAR_LIPOPROTEIN"/>
    <property type="match status" value="1"/>
</dbReference>
<dbReference type="PRINTS" id="PR00420">
    <property type="entry name" value="RNGMNOXGNASE"/>
</dbReference>
<dbReference type="AlphaFoldDB" id="A0A5J4LL63"/>
<evidence type="ECO:0000256" key="5">
    <source>
        <dbReference type="HAMAP-Rule" id="MF_00845"/>
    </source>
</evidence>
<dbReference type="InterPro" id="IPR002938">
    <property type="entry name" value="FAD-bd"/>
</dbReference>
<keyword evidence="5" id="KW-0547">Nucleotide-binding</keyword>
<keyword evidence="9" id="KW-1185">Reference proteome</keyword>
<feature type="region of interest" description="Disordered" evidence="6">
    <location>
        <begin position="89"/>
        <end position="138"/>
    </location>
</feature>
<keyword evidence="5" id="KW-0963">Cytoplasm</keyword>
<comment type="catalytic activity">
    <reaction evidence="5">
        <text>a tetracycline + NADPH + O2 + H(+) = an 11a-hydroxytetracycline + NADP(+) + H2O</text>
        <dbReference type="Rhea" id="RHEA:61444"/>
        <dbReference type="ChEBI" id="CHEBI:15377"/>
        <dbReference type="ChEBI" id="CHEBI:15378"/>
        <dbReference type="ChEBI" id="CHEBI:15379"/>
        <dbReference type="ChEBI" id="CHEBI:57783"/>
        <dbReference type="ChEBI" id="CHEBI:58349"/>
        <dbReference type="ChEBI" id="CHEBI:144644"/>
        <dbReference type="ChEBI" id="CHEBI:144645"/>
    </reaction>
</comment>
<evidence type="ECO:0000313" key="8">
    <source>
        <dbReference type="EMBL" id="GES33244.1"/>
    </source>
</evidence>
<dbReference type="EMBL" id="BLAG01000018">
    <property type="protein sequence ID" value="GES33244.1"/>
    <property type="molecule type" value="Genomic_DNA"/>
</dbReference>
<comment type="caution">
    <text evidence="5">Lacks conserved residue(s) required for the propagation of feature annotation.</text>
</comment>
<dbReference type="GO" id="GO:0005737">
    <property type="term" value="C:cytoplasm"/>
    <property type="evidence" value="ECO:0007669"/>
    <property type="project" value="UniProtKB-SubCell"/>
</dbReference>
<comment type="similarity">
    <text evidence="5">Belongs to the aromatic-ring hydroxylase family. TetX subfamily.</text>
</comment>
<evidence type="ECO:0000256" key="3">
    <source>
        <dbReference type="ARBA" id="ARBA00023002"/>
    </source>
</evidence>
<evidence type="ECO:0000256" key="4">
    <source>
        <dbReference type="ARBA" id="ARBA00023033"/>
    </source>
</evidence>
<keyword evidence="5" id="KW-0521">NADP</keyword>
<evidence type="ECO:0000256" key="1">
    <source>
        <dbReference type="ARBA" id="ARBA00022630"/>
    </source>
</evidence>
<dbReference type="RefSeq" id="WP_086721612.1">
    <property type="nucleotide sequence ID" value="NZ_BLAG01000018.1"/>
</dbReference>
<dbReference type="SUPFAM" id="SSF51905">
    <property type="entry name" value="FAD/NAD(P)-binding domain"/>
    <property type="match status" value="1"/>
</dbReference>
<comment type="cofactor">
    <cofactor evidence="5">
        <name>FAD</name>
        <dbReference type="ChEBI" id="CHEBI:57692"/>
    </cofactor>
</comment>
<feature type="domain" description="FAD-binding" evidence="7">
    <location>
        <begin position="330"/>
        <end position="388"/>
    </location>
</feature>
<protein>
    <recommendedName>
        <fullName evidence="5">Flavin-dependent monooxygenase</fullName>
    </recommendedName>
    <alternativeName>
        <fullName evidence="5">TetX monooxygenase</fullName>
        <shortName evidence="5">TetX</shortName>
        <ecNumber evidence="5">1.14.13.-</ecNumber>
    </alternativeName>
</protein>
<evidence type="ECO:0000256" key="2">
    <source>
        <dbReference type="ARBA" id="ARBA00022827"/>
    </source>
</evidence>
<comment type="caution">
    <text evidence="8">The sequence shown here is derived from an EMBL/GenBank/DDBJ whole genome shotgun (WGS) entry which is preliminary data.</text>
</comment>
<keyword evidence="1 5" id="KW-0285">Flavoprotein</keyword>
<dbReference type="GO" id="GO:0071949">
    <property type="term" value="F:FAD binding"/>
    <property type="evidence" value="ECO:0007669"/>
    <property type="project" value="InterPro"/>
</dbReference>
<name>A0A5J4LL63_9ACTN</name>
<sequence length="419" mass="44179">MTPTTVRIAIIGAGPGGLACARVLQRHGVPVTVFDHDAGVRPRGGMLGLPVTTAQEALRAAGLHERFAALARPEGRELRLLDHTATVLFRHTPGPGASDRPAGTGPESDHPGATDRSWADEPGVHEPGADGPGAARSEIDRSDLRRLLLDSLAPGTVRWNSYLRTLHPLGDGRHRAEFDDGHSETFDLVVGADGTWSRVRPMLSDADPHYTGVTFVESGCEDAGTRHPDIARLVGGGGMWAESAGRALFARREGGGRIRVYAAFRGSQDWALDAGVRMADTDAVRAALLDRFAGWDERLLALLRANDGGFANRPLFALPVPHTWTHTPGLTLLGDAAHLMPPFTGRGADLALLDGADLARALAAHDDPDEAVRAYEAAMLSRAAAAAEAAARASADALAPDAPRASLHQLRAAFGAPQP</sequence>
<comment type="subunit">
    <text evidence="5">Monomer.</text>
</comment>
<dbReference type="GO" id="GO:0046677">
    <property type="term" value="P:response to antibiotic"/>
    <property type="evidence" value="ECO:0007669"/>
    <property type="project" value="InterPro"/>
</dbReference>
<evidence type="ECO:0000259" key="7">
    <source>
        <dbReference type="Pfam" id="PF01494"/>
    </source>
</evidence>
<feature type="domain" description="FAD-binding" evidence="7">
    <location>
        <begin position="6"/>
        <end position="203"/>
    </location>
</feature>
<dbReference type="PANTHER" id="PTHR46972:SF1">
    <property type="entry name" value="FAD DEPENDENT OXIDOREDUCTASE DOMAIN-CONTAINING PROTEIN"/>
    <property type="match status" value="1"/>
</dbReference>
<dbReference type="GO" id="GO:0004497">
    <property type="term" value="F:monooxygenase activity"/>
    <property type="evidence" value="ECO:0007669"/>
    <property type="project" value="UniProtKB-UniRule"/>
</dbReference>
<evidence type="ECO:0000313" key="9">
    <source>
        <dbReference type="Proteomes" id="UP000325598"/>
    </source>
</evidence>
<dbReference type="Gene3D" id="3.50.50.60">
    <property type="entry name" value="FAD/NAD(P)-binding domain"/>
    <property type="match status" value="1"/>
</dbReference>
<feature type="binding site" evidence="5">
    <location>
        <position position="41"/>
    </location>
    <ligand>
        <name>NADPH</name>
        <dbReference type="ChEBI" id="CHEBI:57783"/>
    </ligand>
</feature>
<keyword evidence="2 5" id="KW-0274">FAD</keyword>
<accession>A0A5J4LL63</accession>
<dbReference type="Proteomes" id="UP000325598">
    <property type="component" value="Unassembled WGS sequence"/>
</dbReference>
<feature type="binding site" evidence="5">
    <location>
        <position position="335"/>
    </location>
    <ligand>
        <name>FAD</name>
        <dbReference type="ChEBI" id="CHEBI:57692"/>
    </ligand>
</feature>
<dbReference type="Pfam" id="PF01494">
    <property type="entry name" value="FAD_binding_3"/>
    <property type="match status" value="2"/>
</dbReference>
<comment type="subcellular location">
    <subcellularLocation>
        <location evidence="5">Cytoplasm</location>
    </subcellularLocation>
</comment>
<dbReference type="EC" id="1.14.13.-" evidence="5"/>
<feature type="binding site" evidence="5">
    <location>
        <position position="141"/>
    </location>
    <ligand>
        <name>FAD</name>
        <dbReference type="ChEBI" id="CHEBI:57692"/>
    </ligand>
</feature>
<proteinExistence type="inferred from homology"/>
<comment type="domain">
    <text evidence="5">Consists of an N-terminal FAD-binding domain with a Rossman fold and a C-terminal substrate-binding domain.</text>
</comment>
<dbReference type="HAMAP" id="MF_00845">
    <property type="entry name" value="TetX_monooxygenase"/>
    <property type="match status" value="1"/>
</dbReference>
<organism evidence="8 9">
    <name type="scientific">Streptomyces angustmyceticus</name>
    <dbReference type="NCBI Taxonomy" id="285578"/>
    <lineage>
        <taxon>Bacteria</taxon>
        <taxon>Bacillati</taxon>
        <taxon>Actinomycetota</taxon>
        <taxon>Actinomycetes</taxon>
        <taxon>Kitasatosporales</taxon>
        <taxon>Streptomycetaceae</taxon>
        <taxon>Streptomyces</taxon>
    </lineage>
</organism>
<evidence type="ECO:0000256" key="6">
    <source>
        <dbReference type="SAM" id="MobiDB-lite"/>
    </source>
</evidence>
<dbReference type="PANTHER" id="PTHR46972">
    <property type="entry name" value="MONOOXYGENASE ASQM-RELATED"/>
    <property type="match status" value="1"/>
</dbReference>
<reference evidence="8 9" key="1">
    <citation type="submission" date="2019-10" db="EMBL/GenBank/DDBJ databases">
        <title>Whole genome shotgun sequence of Streptomyces angustmyceticus NBRC 3934.</title>
        <authorList>
            <person name="Hosoyama A."/>
            <person name="Ichikawa N."/>
            <person name="Kimura A."/>
            <person name="Kitahashi Y."/>
            <person name="Komaki H."/>
            <person name="Uohara A."/>
        </authorList>
    </citation>
    <scope>NUCLEOTIDE SEQUENCE [LARGE SCALE GENOMIC DNA]</scope>
    <source>
        <strain evidence="8 9">NBRC 3934</strain>
    </source>
</reference>
<dbReference type="InterPro" id="IPR036188">
    <property type="entry name" value="FAD/NAD-bd_sf"/>
</dbReference>
<feature type="compositionally biased region" description="Basic and acidic residues" evidence="6">
    <location>
        <begin position="107"/>
        <end position="128"/>
    </location>
</feature>
<keyword evidence="4 5" id="KW-0503">Monooxygenase</keyword>
<comment type="function">
    <text evidence="5">An FAD-requiring monooxygenase active on some tetracycline antibiotic derivatives, which leads to their inactivation. Hydroxylates carbon 11a of tetracycline and some analogs.</text>
</comment>
<dbReference type="GeneID" id="96755299"/>
<keyword evidence="3 5" id="KW-0560">Oxidoreductase</keyword>
<dbReference type="InterPro" id="IPR043683">
    <property type="entry name" value="TetX_monooxygenase"/>
</dbReference>
<dbReference type="OrthoDB" id="3217377at2"/>